<reference evidence="2" key="2">
    <citation type="submission" date="2023-06" db="EMBL/GenBank/DDBJ databases">
        <authorList>
            <consortium name="Lawrence Berkeley National Laboratory"/>
            <person name="Haridas S."/>
            <person name="Hensen N."/>
            <person name="Bonometti L."/>
            <person name="Westerberg I."/>
            <person name="Brannstrom I.O."/>
            <person name="Guillou S."/>
            <person name="Cros-Aarteil S."/>
            <person name="Calhoun S."/>
            <person name="Kuo A."/>
            <person name="Mondo S."/>
            <person name="Pangilinan J."/>
            <person name="Riley R."/>
            <person name="Labutti K."/>
            <person name="Andreopoulos B."/>
            <person name="Lipzen A."/>
            <person name="Chen C."/>
            <person name="Yanf M."/>
            <person name="Daum C."/>
            <person name="Ng V."/>
            <person name="Clum A."/>
            <person name="Steindorff A."/>
            <person name="Ohm R."/>
            <person name="Martin F."/>
            <person name="Silar P."/>
            <person name="Natvig D."/>
            <person name="Lalanne C."/>
            <person name="Gautier V."/>
            <person name="Ament-Velasquez S.L."/>
            <person name="Kruys A."/>
            <person name="Hutchinson M.I."/>
            <person name="Powell A.J."/>
            <person name="Barry K."/>
            <person name="Miller A.N."/>
            <person name="Grigoriev I.V."/>
            <person name="Debuchy R."/>
            <person name="Gladieux P."/>
            <person name="Thoren M.H."/>
            <person name="Johannesson H."/>
        </authorList>
    </citation>
    <scope>NUCLEOTIDE SEQUENCE</scope>
    <source>
        <strain evidence="2">CBS 955.72</strain>
    </source>
</reference>
<evidence type="ECO:0000313" key="2">
    <source>
        <dbReference type="EMBL" id="KAK3343674.1"/>
    </source>
</evidence>
<reference evidence="2" key="1">
    <citation type="journal article" date="2023" name="Mol. Phylogenet. Evol.">
        <title>Genome-scale phylogeny and comparative genomics of the fungal order Sordariales.</title>
        <authorList>
            <person name="Hensen N."/>
            <person name="Bonometti L."/>
            <person name="Westerberg I."/>
            <person name="Brannstrom I.O."/>
            <person name="Guillou S."/>
            <person name="Cros-Aarteil S."/>
            <person name="Calhoun S."/>
            <person name="Haridas S."/>
            <person name="Kuo A."/>
            <person name="Mondo S."/>
            <person name="Pangilinan J."/>
            <person name="Riley R."/>
            <person name="LaButti K."/>
            <person name="Andreopoulos B."/>
            <person name="Lipzen A."/>
            <person name="Chen C."/>
            <person name="Yan M."/>
            <person name="Daum C."/>
            <person name="Ng V."/>
            <person name="Clum A."/>
            <person name="Steindorff A."/>
            <person name="Ohm R.A."/>
            <person name="Martin F."/>
            <person name="Silar P."/>
            <person name="Natvig D.O."/>
            <person name="Lalanne C."/>
            <person name="Gautier V."/>
            <person name="Ament-Velasquez S.L."/>
            <person name="Kruys A."/>
            <person name="Hutchinson M.I."/>
            <person name="Powell A.J."/>
            <person name="Barry K."/>
            <person name="Miller A.N."/>
            <person name="Grigoriev I.V."/>
            <person name="Debuchy R."/>
            <person name="Gladieux P."/>
            <person name="Hiltunen Thoren M."/>
            <person name="Johannesson H."/>
        </authorList>
    </citation>
    <scope>NUCLEOTIDE SEQUENCE</scope>
    <source>
        <strain evidence="2">CBS 955.72</strain>
    </source>
</reference>
<dbReference type="SUPFAM" id="SSF56112">
    <property type="entry name" value="Protein kinase-like (PK-like)"/>
    <property type="match status" value="1"/>
</dbReference>
<proteinExistence type="predicted"/>
<keyword evidence="3" id="KW-1185">Reference proteome</keyword>
<dbReference type="InterPro" id="IPR000719">
    <property type="entry name" value="Prot_kinase_dom"/>
</dbReference>
<comment type="caution">
    <text evidence="2">The sequence shown here is derived from an EMBL/GenBank/DDBJ whole genome shotgun (WGS) entry which is preliminary data.</text>
</comment>
<evidence type="ECO:0000259" key="1">
    <source>
        <dbReference type="PROSITE" id="PS50011"/>
    </source>
</evidence>
<dbReference type="EMBL" id="JAUIQD010000007">
    <property type="protein sequence ID" value="KAK3343674.1"/>
    <property type="molecule type" value="Genomic_DNA"/>
</dbReference>
<dbReference type="PROSITE" id="PS50011">
    <property type="entry name" value="PROTEIN_KINASE_DOM"/>
    <property type="match status" value="1"/>
</dbReference>
<dbReference type="Gene3D" id="1.10.510.10">
    <property type="entry name" value="Transferase(Phosphotransferase) domain 1"/>
    <property type="match status" value="1"/>
</dbReference>
<dbReference type="InterPro" id="IPR011009">
    <property type="entry name" value="Kinase-like_dom_sf"/>
</dbReference>
<dbReference type="Proteomes" id="UP001275084">
    <property type="component" value="Unassembled WGS sequence"/>
</dbReference>
<accession>A0AAJ0H8H1</accession>
<sequence length="187" mass="21447">MAGTFGEAKRIKIHPAHHGFSSYSSDESEPLFAVKHLESDRWRDLKADFQREVTNLKRLSARKDKHIIQLLFTVERPTSGEHAQFFLIFPFATENLQDLWMVEDHQGEQGHKEWVLDQCIAFPNGNQFGILKLADSGVTTFHHIAIRSNVALGSHTKTYRPPESQPQNATKSRDFDIWSLGCVFWSL</sequence>
<dbReference type="GO" id="GO:0005524">
    <property type="term" value="F:ATP binding"/>
    <property type="evidence" value="ECO:0007669"/>
    <property type="project" value="InterPro"/>
</dbReference>
<dbReference type="AlphaFoldDB" id="A0AAJ0H8H1"/>
<feature type="domain" description="Protein kinase" evidence="1">
    <location>
        <begin position="1"/>
        <end position="187"/>
    </location>
</feature>
<gene>
    <name evidence="2" type="ORF">B0T25DRAFT_634713</name>
</gene>
<organism evidence="2 3">
    <name type="scientific">Lasiosphaeria hispida</name>
    <dbReference type="NCBI Taxonomy" id="260671"/>
    <lineage>
        <taxon>Eukaryota</taxon>
        <taxon>Fungi</taxon>
        <taxon>Dikarya</taxon>
        <taxon>Ascomycota</taxon>
        <taxon>Pezizomycotina</taxon>
        <taxon>Sordariomycetes</taxon>
        <taxon>Sordariomycetidae</taxon>
        <taxon>Sordariales</taxon>
        <taxon>Lasiosphaeriaceae</taxon>
        <taxon>Lasiosphaeria</taxon>
    </lineage>
</organism>
<evidence type="ECO:0000313" key="3">
    <source>
        <dbReference type="Proteomes" id="UP001275084"/>
    </source>
</evidence>
<name>A0AAJ0H8H1_9PEZI</name>
<protein>
    <recommendedName>
        <fullName evidence="1">Protein kinase domain-containing protein</fullName>
    </recommendedName>
</protein>
<dbReference type="GO" id="GO:0004672">
    <property type="term" value="F:protein kinase activity"/>
    <property type="evidence" value="ECO:0007669"/>
    <property type="project" value="InterPro"/>
</dbReference>